<feature type="domain" description="Glycosyltransferase subfamily 4-like N-terminal" evidence="2">
    <location>
        <begin position="79"/>
        <end position="199"/>
    </location>
</feature>
<dbReference type="EMBL" id="JBHUEL010000008">
    <property type="protein sequence ID" value="MFD1767097.1"/>
    <property type="molecule type" value="Genomic_DNA"/>
</dbReference>
<dbReference type="EC" id="2.4.-.-" evidence="3"/>
<evidence type="ECO:0000259" key="1">
    <source>
        <dbReference type="Pfam" id="PF00534"/>
    </source>
</evidence>
<name>A0ABW4MFG9_9SPHN</name>
<comment type="caution">
    <text evidence="3">The sequence shown here is derived from an EMBL/GenBank/DDBJ whole genome shotgun (WGS) entry which is preliminary data.</text>
</comment>
<dbReference type="PANTHER" id="PTHR45947">
    <property type="entry name" value="SULFOQUINOVOSYL TRANSFERASE SQD2"/>
    <property type="match status" value="1"/>
</dbReference>
<reference evidence="4" key="1">
    <citation type="journal article" date="2019" name="Int. J. Syst. Evol. Microbiol.">
        <title>The Global Catalogue of Microorganisms (GCM) 10K type strain sequencing project: providing services to taxonomists for standard genome sequencing and annotation.</title>
        <authorList>
            <consortium name="The Broad Institute Genomics Platform"/>
            <consortium name="The Broad Institute Genome Sequencing Center for Infectious Disease"/>
            <person name="Wu L."/>
            <person name="Ma J."/>
        </authorList>
    </citation>
    <scope>NUCLEOTIDE SEQUENCE [LARGE SCALE GENOMIC DNA]</scope>
    <source>
        <strain evidence="4">CGMCC 1.12449</strain>
    </source>
</reference>
<protein>
    <submittedName>
        <fullName evidence="3">Glycosyltransferase</fullName>
        <ecNumber evidence="3">2.4.-.-</ecNumber>
    </submittedName>
</protein>
<dbReference type="RefSeq" id="WP_381514052.1">
    <property type="nucleotide sequence ID" value="NZ_JBHUEL010000008.1"/>
</dbReference>
<keyword evidence="3" id="KW-0328">Glycosyltransferase</keyword>
<gene>
    <name evidence="3" type="ORF">ACFSAG_09600</name>
</gene>
<dbReference type="PANTHER" id="PTHR45947:SF15">
    <property type="entry name" value="TEICHURONIC ACID BIOSYNTHESIS GLYCOSYLTRANSFERASE TUAC-RELATED"/>
    <property type="match status" value="1"/>
</dbReference>
<dbReference type="Pfam" id="PF13439">
    <property type="entry name" value="Glyco_transf_4"/>
    <property type="match status" value="1"/>
</dbReference>
<organism evidence="3 4">
    <name type="scientific">Sphingorhabdus buctiana</name>
    <dbReference type="NCBI Taxonomy" id="1508805"/>
    <lineage>
        <taxon>Bacteria</taxon>
        <taxon>Pseudomonadati</taxon>
        <taxon>Pseudomonadota</taxon>
        <taxon>Alphaproteobacteria</taxon>
        <taxon>Sphingomonadales</taxon>
        <taxon>Sphingomonadaceae</taxon>
        <taxon>Sphingorhabdus</taxon>
    </lineage>
</organism>
<keyword evidence="3" id="KW-0808">Transferase</keyword>
<dbReference type="Proteomes" id="UP001597215">
    <property type="component" value="Unassembled WGS sequence"/>
</dbReference>
<evidence type="ECO:0000313" key="3">
    <source>
        <dbReference type="EMBL" id="MFD1767097.1"/>
    </source>
</evidence>
<dbReference type="Gene3D" id="3.40.50.2000">
    <property type="entry name" value="Glycogen Phosphorylase B"/>
    <property type="match status" value="2"/>
</dbReference>
<dbReference type="InterPro" id="IPR001296">
    <property type="entry name" value="Glyco_trans_1"/>
</dbReference>
<proteinExistence type="predicted"/>
<dbReference type="InterPro" id="IPR028098">
    <property type="entry name" value="Glyco_trans_4-like_N"/>
</dbReference>
<keyword evidence="4" id="KW-1185">Reference proteome</keyword>
<evidence type="ECO:0000313" key="4">
    <source>
        <dbReference type="Proteomes" id="UP001597215"/>
    </source>
</evidence>
<accession>A0ABW4MFG9</accession>
<dbReference type="SUPFAM" id="SSF53756">
    <property type="entry name" value="UDP-Glycosyltransferase/glycogen phosphorylase"/>
    <property type="match status" value="1"/>
</dbReference>
<evidence type="ECO:0000259" key="2">
    <source>
        <dbReference type="Pfam" id="PF13439"/>
    </source>
</evidence>
<dbReference type="InterPro" id="IPR050194">
    <property type="entry name" value="Glycosyltransferase_grp1"/>
</dbReference>
<dbReference type="GO" id="GO:0016757">
    <property type="term" value="F:glycosyltransferase activity"/>
    <property type="evidence" value="ECO:0007669"/>
    <property type="project" value="UniProtKB-KW"/>
</dbReference>
<dbReference type="Pfam" id="PF00534">
    <property type="entry name" value="Glycos_transf_1"/>
    <property type="match status" value="1"/>
</dbReference>
<feature type="domain" description="Glycosyl transferase family 1" evidence="1">
    <location>
        <begin position="210"/>
        <end position="364"/>
    </location>
</feature>
<sequence length="394" mass="42107">MRILSLSTLYPSAAAPNFGRFVELSLDAADAFGRADIVRISANGLPPWPLSKLLPTYRDRASLPEVDQWHGKTVYRPRFRLLPGMAPARNASAIAKAVIPLARKLHAQKPFDLVDAQFFWPDGPAAMQIADALGLPFSIKARGADIHYWTGIPGCREQIIEAAQRAAGLLAVSEAMRADIAALGVDASKISVHRTGIDRTHFAVPAEQKSALRERLPLPKDGALLVSVGALIPRKGQSFAIEAIAQLPQTRLALIGDGEDRSMLEKLASDFGIADRVHFLGSLPHPEIGTYLQAADAAVLPSSSEGLANAWIEALACGTPLIITDSGGAREVMSGPAAGRIVERNADAIAEGLRGVLASQVDRDSVARTVADYSWEANGAALIAHWRHLLESRA</sequence>